<name>A0ABT6DQS4_9BACT</name>
<evidence type="ECO:0000256" key="5">
    <source>
        <dbReference type="ARBA" id="ARBA00022777"/>
    </source>
</evidence>
<dbReference type="PANTHER" id="PTHR43304">
    <property type="entry name" value="PHYTOCHROME-LIKE PROTEIN CPH1"/>
    <property type="match status" value="1"/>
</dbReference>
<feature type="transmembrane region" description="Helical" evidence="6">
    <location>
        <begin position="101"/>
        <end position="124"/>
    </location>
</feature>
<sequence length="569" mass="63898">MSSLIIFASLILTFAICAGLSVYLWSARRSPLHRLVLFTQAAYALWAFLILMTSLATDYSHKVLLTEARQLFLPLLGPTWLLVGVGIFYRSFWDMLGKAKYLIYIFPCLVILGHLCSILDFPFAREWTFYDFSYSVSSLGLLKYKSGLLINLSFAYIYVCLATLYVLYLFTIFTKTGAKRKYATLLALAGLFSLALEVLGRVILNIPDMVQVGVAAIWPAAWTLHYAVTKMELLDIGALAYEKVFESLPSPVLIFDSSKNFWNGNKAAFEVFDLRTSMIGKPAETLPMWNGILNQKGLIEVKQKNYQIVRHDLPLKDREVSASIYILSDVTDLQERNETLQELNEQVIKMMKFSQKIHTILSHDMTGSLVGMRMLLNGMKKEFTKKNDAESAEAIERLVHSSQSSLDLLQDILTWSIEDERTLRASLQKCLSDSLVHLTPQVHAKNIKISQFLPDQVIYFNASSKMVESIFRNLLSNAIKFSSTNGLVRVEADLKDSKVAIHIIDEGVGMSEETIAKILAGHEHQDGVESGFGIGLRFTLGFVEQLGGRMIIESTLGKGAHFILELPIA</sequence>
<feature type="transmembrane region" description="Helical" evidence="6">
    <location>
        <begin position="6"/>
        <end position="25"/>
    </location>
</feature>
<feature type="domain" description="Histidine kinase" evidence="7">
    <location>
        <begin position="360"/>
        <end position="569"/>
    </location>
</feature>
<keyword evidence="6" id="KW-0812">Transmembrane</keyword>
<evidence type="ECO:0000256" key="2">
    <source>
        <dbReference type="ARBA" id="ARBA00012438"/>
    </source>
</evidence>
<feature type="transmembrane region" description="Helical" evidence="6">
    <location>
        <begin position="71"/>
        <end position="89"/>
    </location>
</feature>
<keyword evidence="6" id="KW-1133">Transmembrane helix</keyword>
<accession>A0ABT6DQS4</accession>
<evidence type="ECO:0000256" key="3">
    <source>
        <dbReference type="ARBA" id="ARBA00022553"/>
    </source>
</evidence>
<feature type="transmembrane region" description="Helical" evidence="6">
    <location>
        <begin position="148"/>
        <end position="170"/>
    </location>
</feature>
<reference evidence="8" key="1">
    <citation type="submission" date="2022-08" db="EMBL/GenBank/DDBJ databases">
        <title>Novel Bdellovibrio Species Isolated from Svalbard: Designation Bdellovibrio svalbardensis.</title>
        <authorList>
            <person name="Mitchell R.J."/>
            <person name="Choi S.Y."/>
        </authorList>
    </citation>
    <scope>NUCLEOTIDE SEQUENCE</scope>
    <source>
        <strain evidence="8">PAP01</strain>
    </source>
</reference>
<keyword evidence="3" id="KW-0597">Phosphoprotein</keyword>
<evidence type="ECO:0000313" key="8">
    <source>
        <dbReference type="EMBL" id="MDG0818176.1"/>
    </source>
</evidence>
<keyword evidence="9" id="KW-1185">Reference proteome</keyword>
<dbReference type="Gene3D" id="3.30.565.10">
    <property type="entry name" value="Histidine kinase-like ATPase, C-terminal domain"/>
    <property type="match status" value="1"/>
</dbReference>
<dbReference type="EMBL" id="JANRMI010000006">
    <property type="protein sequence ID" value="MDG0818176.1"/>
    <property type="molecule type" value="Genomic_DNA"/>
</dbReference>
<feature type="transmembrane region" description="Helical" evidence="6">
    <location>
        <begin position="182"/>
        <end position="204"/>
    </location>
</feature>
<keyword evidence="8" id="KW-0067">ATP-binding</keyword>
<gene>
    <name evidence="8" type="ORF">NWE73_17470</name>
</gene>
<dbReference type="PROSITE" id="PS50109">
    <property type="entry name" value="HIS_KIN"/>
    <property type="match status" value="1"/>
</dbReference>
<dbReference type="InterPro" id="IPR004358">
    <property type="entry name" value="Sig_transdc_His_kin-like_C"/>
</dbReference>
<dbReference type="Proteomes" id="UP001152321">
    <property type="component" value="Unassembled WGS sequence"/>
</dbReference>
<keyword evidence="6" id="KW-0472">Membrane</keyword>
<evidence type="ECO:0000259" key="7">
    <source>
        <dbReference type="PROSITE" id="PS50109"/>
    </source>
</evidence>
<dbReference type="InterPro" id="IPR031621">
    <property type="entry name" value="HisKA_7TM"/>
</dbReference>
<dbReference type="SUPFAM" id="SSF55874">
    <property type="entry name" value="ATPase domain of HSP90 chaperone/DNA topoisomerase II/histidine kinase"/>
    <property type="match status" value="1"/>
</dbReference>
<dbReference type="EC" id="2.7.13.3" evidence="2"/>
<dbReference type="InterPro" id="IPR005467">
    <property type="entry name" value="His_kinase_dom"/>
</dbReference>
<dbReference type="InterPro" id="IPR052162">
    <property type="entry name" value="Sensor_kinase/Photoreceptor"/>
</dbReference>
<keyword evidence="5" id="KW-0418">Kinase</keyword>
<dbReference type="GO" id="GO:0005524">
    <property type="term" value="F:ATP binding"/>
    <property type="evidence" value="ECO:0007669"/>
    <property type="project" value="UniProtKB-KW"/>
</dbReference>
<evidence type="ECO:0000256" key="1">
    <source>
        <dbReference type="ARBA" id="ARBA00000085"/>
    </source>
</evidence>
<evidence type="ECO:0000256" key="6">
    <source>
        <dbReference type="SAM" id="Phobius"/>
    </source>
</evidence>
<dbReference type="PANTHER" id="PTHR43304:SF1">
    <property type="entry name" value="PAC DOMAIN-CONTAINING PROTEIN"/>
    <property type="match status" value="1"/>
</dbReference>
<dbReference type="SUPFAM" id="SSF47384">
    <property type="entry name" value="Homodimeric domain of signal transducing histidine kinase"/>
    <property type="match status" value="1"/>
</dbReference>
<evidence type="ECO:0000256" key="4">
    <source>
        <dbReference type="ARBA" id="ARBA00022679"/>
    </source>
</evidence>
<evidence type="ECO:0000313" key="9">
    <source>
        <dbReference type="Proteomes" id="UP001152321"/>
    </source>
</evidence>
<keyword evidence="8" id="KW-0547">Nucleotide-binding</keyword>
<proteinExistence type="predicted"/>
<keyword evidence="4" id="KW-0808">Transferase</keyword>
<feature type="transmembrane region" description="Helical" evidence="6">
    <location>
        <begin position="32"/>
        <end position="51"/>
    </location>
</feature>
<protein>
    <recommendedName>
        <fullName evidence="2">histidine kinase</fullName>
        <ecNumber evidence="2">2.7.13.3</ecNumber>
    </recommendedName>
</protein>
<dbReference type="InterPro" id="IPR036097">
    <property type="entry name" value="HisK_dim/P_sf"/>
</dbReference>
<dbReference type="InterPro" id="IPR003594">
    <property type="entry name" value="HATPase_dom"/>
</dbReference>
<dbReference type="PRINTS" id="PR00344">
    <property type="entry name" value="BCTRLSENSOR"/>
</dbReference>
<dbReference type="Pfam" id="PF02518">
    <property type="entry name" value="HATPase_c"/>
    <property type="match status" value="1"/>
</dbReference>
<dbReference type="SMART" id="SM00387">
    <property type="entry name" value="HATPase_c"/>
    <property type="match status" value="1"/>
</dbReference>
<dbReference type="Pfam" id="PF16927">
    <property type="entry name" value="HisKA_7TM"/>
    <property type="match status" value="1"/>
</dbReference>
<dbReference type="InterPro" id="IPR036890">
    <property type="entry name" value="HATPase_C_sf"/>
</dbReference>
<organism evidence="8 9">
    <name type="scientific">Bdellovibrio svalbardensis</name>
    <dbReference type="NCBI Taxonomy" id="2972972"/>
    <lineage>
        <taxon>Bacteria</taxon>
        <taxon>Pseudomonadati</taxon>
        <taxon>Bdellovibrionota</taxon>
        <taxon>Bdellovibrionia</taxon>
        <taxon>Bdellovibrionales</taxon>
        <taxon>Pseudobdellovibrionaceae</taxon>
        <taxon>Bdellovibrio</taxon>
    </lineage>
</organism>
<comment type="catalytic activity">
    <reaction evidence="1">
        <text>ATP + protein L-histidine = ADP + protein N-phospho-L-histidine.</text>
        <dbReference type="EC" id="2.7.13.3"/>
    </reaction>
</comment>
<comment type="caution">
    <text evidence="8">The sequence shown here is derived from an EMBL/GenBank/DDBJ whole genome shotgun (WGS) entry which is preliminary data.</text>
</comment>
<dbReference type="RefSeq" id="WP_277579652.1">
    <property type="nucleotide sequence ID" value="NZ_JANRMI010000006.1"/>
</dbReference>